<dbReference type="Gene3D" id="3.40.50.300">
    <property type="entry name" value="P-loop containing nucleotide triphosphate hydrolases"/>
    <property type="match status" value="1"/>
</dbReference>
<evidence type="ECO:0000259" key="4">
    <source>
        <dbReference type="PROSITE" id="PS51193"/>
    </source>
</evidence>
<protein>
    <recommendedName>
        <fullName evidence="4">Helicase ATP-binding domain-containing protein</fullName>
    </recommendedName>
</protein>
<keyword evidence="6" id="KW-1185">Reference proteome</keyword>
<evidence type="ECO:0000256" key="3">
    <source>
        <dbReference type="ARBA" id="ARBA00022840"/>
    </source>
</evidence>
<feature type="non-terminal residue" evidence="5">
    <location>
        <position position="1"/>
    </location>
</feature>
<feature type="domain" description="Helicase ATP-binding" evidence="4">
    <location>
        <begin position="1"/>
        <end position="57"/>
    </location>
</feature>
<dbReference type="GO" id="GO:0005524">
    <property type="term" value="F:ATP binding"/>
    <property type="evidence" value="ECO:0007669"/>
    <property type="project" value="UniProtKB-KW"/>
</dbReference>
<dbReference type="eggNOG" id="KOG1132">
    <property type="taxonomic scope" value="Eukaryota"/>
</dbReference>
<dbReference type="PANTHER" id="PTHR11472:SF47">
    <property type="entry name" value="FANCONI ANEMIA GROUP J PROTEIN"/>
    <property type="match status" value="1"/>
</dbReference>
<evidence type="ECO:0000256" key="2">
    <source>
        <dbReference type="ARBA" id="ARBA00022801"/>
    </source>
</evidence>
<accession>E9HH72</accession>
<dbReference type="InterPro" id="IPR045028">
    <property type="entry name" value="DinG/Rad3-like"/>
</dbReference>
<dbReference type="HOGENOM" id="CLU_200696_0_0_1"/>
<dbReference type="EMBL" id="GL732646">
    <property type="protein sequence ID" value="EFX68889.1"/>
    <property type="molecule type" value="Genomic_DNA"/>
</dbReference>
<dbReference type="OrthoDB" id="19182at2759"/>
<keyword evidence="3" id="KW-0067">ATP-binding</keyword>
<keyword evidence="1" id="KW-0547">Nucleotide-binding</keyword>
<proteinExistence type="predicted"/>
<evidence type="ECO:0000313" key="6">
    <source>
        <dbReference type="Proteomes" id="UP000000305"/>
    </source>
</evidence>
<dbReference type="PANTHER" id="PTHR11472">
    <property type="entry name" value="DNA REPAIR DEAD HELICASE RAD3/XP-D SUBFAMILY MEMBER"/>
    <property type="match status" value="1"/>
</dbReference>
<dbReference type="InterPro" id="IPR014013">
    <property type="entry name" value="Helic_SF1/SF2_ATP-bd_DinG/Rad3"/>
</dbReference>
<dbReference type="KEGG" id="dpx:DAPPUDRAFT_36892"/>
<feature type="non-terminal residue" evidence="5">
    <location>
        <position position="57"/>
    </location>
</feature>
<dbReference type="PhylomeDB" id="E9HH72"/>
<name>E9HH72_DAPPU</name>
<dbReference type="InterPro" id="IPR027417">
    <property type="entry name" value="P-loop_NTPase"/>
</dbReference>
<organism evidence="5 6">
    <name type="scientific">Daphnia pulex</name>
    <name type="common">Water flea</name>
    <dbReference type="NCBI Taxonomy" id="6669"/>
    <lineage>
        <taxon>Eukaryota</taxon>
        <taxon>Metazoa</taxon>
        <taxon>Ecdysozoa</taxon>
        <taxon>Arthropoda</taxon>
        <taxon>Crustacea</taxon>
        <taxon>Branchiopoda</taxon>
        <taxon>Diplostraca</taxon>
        <taxon>Cladocera</taxon>
        <taxon>Anomopoda</taxon>
        <taxon>Daphniidae</taxon>
        <taxon>Daphnia</taxon>
    </lineage>
</organism>
<sequence>YPAKAYPSQISMMDKVIRGLQRGHHYLPESPTGSGKTLALFCASIAWQKAEAGRRQT</sequence>
<gene>
    <name evidence="5" type="ORF">DAPPUDRAFT_36892</name>
</gene>
<dbReference type="InParanoid" id="E9HH72"/>
<evidence type="ECO:0000313" key="5">
    <source>
        <dbReference type="EMBL" id="EFX68889.1"/>
    </source>
</evidence>
<evidence type="ECO:0000256" key="1">
    <source>
        <dbReference type="ARBA" id="ARBA00022741"/>
    </source>
</evidence>
<dbReference type="FunFam" id="3.40.50.300:FF:004308">
    <property type="entry name" value="Uncharacterized protein"/>
    <property type="match status" value="1"/>
</dbReference>
<keyword evidence="2" id="KW-0378">Hydrolase</keyword>
<dbReference type="PROSITE" id="PS51193">
    <property type="entry name" value="HELICASE_ATP_BIND_2"/>
    <property type="match status" value="1"/>
</dbReference>
<reference evidence="5 6" key="1">
    <citation type="journal article" date="2011" name="Science">
        <title>The ecoresponsive genome of Daphnia pulex.</title>
        <authorList>
            <person name="Colbourne J.K."/>
            <person name="Pfrender M.E."/>
            <person name="Gilbert D."/>
            <person name="Thomas W.K."/>
            <person name="Tucker A."/>
            <person name="Oakley T.H."/>
            <person name="Tokishita S."/>
            <person name="Aerts A."/>
            <person name="Arnold G.J."/>
            <person name="Basu M.K."/>
            <person name="Bauer D.J."/>
            <person name="Caceres C.E."/>
            <person name="Carmel L."/>
            <person name="Casola C."/>
            <person name="Choi J.H."/>
            <person name="Detter J.C."/>
            <person name="Dong Q."/>
            <person name="Dusheyko S."/>
            <person name="Eads B.D."/>
            <person name="Frohlich T."/>
            <person name="Geiler-Samerotte K.A."/>
            <person name="Gerlach D."/>
            <person name="Hatcher P."/>
            <person name="Jogdeo S."/>
            <person name="Krijgsveld J."/>
            <person name="Kriventseva E.V."/>
            <person name="Kultz D."/>
            <person name="Laforsch C."/>
            <person name="Lindquist E."/>
            <person name="Lopez J."/>
            <person name="Manak J.R."/>
            <person name="Muller J."/>
            <person name="Pangilinan J."/>
            <person name="Patwardhan R.P."/>
            <person name="Pitluck S."/>
            <person name="Pritham E.J."/>
            <person name="Rechtsteiner A."/>
            <person name="Rho M."/>
            <person name="Rogozin I.B."/>
            <person name="Sakarya O."/>
            <person name="Salamov A."/>
            <person name="Schaack S."/>
            <person name="Shapiro H."/>
            <person name="Shiga Y."/>
            <person name="Skalitzky C."/>
            <person name="Smith Z."/>
            <person name="Souvorov A."/>
            <person name="Sung W."/>
            <person name="Tang Z."/>
            <person name="Tsuchiya D."/>
            <person name="Tu H."/>
            <person name="Vos H."/>
            <person name="Wang M."/>
            <person name="Wolf Y.I."/>
            <person name="Yamagata H."/>
            <person name="Yamada T."/>
            <person name="Ye Y."/>
            <person name="Shaw J.R."/>
            <person name="Andrews J."/>
            <person name="Crease T.J."/>
            <person name="Tang H."/>
            <person name="Lucas S.M."/>
            <person name="Robertson H.M."/>
            <person name="Bork P."/>
            <person name="Koonin E.V."/>
            <person name="Zdobnov E.M."/>
            <person name="Grigoriev I.V."/>
            <person name="Lynch M."/>
            <person name="Boore J.L."/>
        </authorList>
    </citation>
    <scope>NUCLEOTIDE SEQUENCE [LARGE SCALE GENOMIC DNA]</scope>
</reference>
<dbReference type="Proteomes" id="UP000000305">
    <property type="component" value="Unassembled WGS sequence"/>
</dbReference>
<dbReference type="GO" id="GO:0016787">
    <property type="term" value="F:hydrolase activity"/>
    <property type="evidence" value="ECO:0007669"/>
    <property type="project" value="UniProtKB-KW"/>
</dbReference>
<dbReference type="AlphaFoldDB" id="E9HH72"/>
<dbReference type="SUPFAM" id="SSF52540">
    <property type="entry name" value="P-loop containing nucleoside triphosphate hydrolases"/>
    <property type="match status" value="1"/>
</dbReference>
<dbReference type="STRING" id="6669.E9HH72"/>